<dbReference type="AlphaFoldDB" id="J8ZPZ3"/>
<dbReference type="InParanoid" id="J8ZPZ3"/>
<sequence>MENLNKLKYPKFQTIKIRKDMSANKRGVKEDTEEKMTIRDVTGENRNMECDQSIMDSTYNKNTKKTSIMVGNSFEQGSKEFKNKRKLNKKSETFGNNKHNTNNSIQIKEKKVG</sequence>
<accession>J8ZPZ3</accession>
<keyword evidence="3" id="KW-1185">Reference proteome</keyword>
<protein>
    <submittedName>
        <fullName evidence="2">Uncharacterized protein</fullName>
    </submittedName>
</protein>
<evidence type="ECO:0000256" key="1">
    <source>
        <dbReference type="SAM" id="MobiDB-lite"/>
    </source>
</evidence>
<proteinExistence type="predicted"/>
<organism evidence="2 3">
    <name type="scientific">Edhazardia aedis (strain USNM 41457)</name>
    <name type="common">Microsporidian parasite</name>
    <dbReference type="NCBI Taxonomy" id="1003232"/>
    <lineage>
        <taxon>Eukaryota</taxon>
        <taxon>Fungi</taxon>
        <taxon>Fungi incertae sedis</taxon>
        <taxon>Microsporidia</taxon>
        <taxon>Edhazardia</taxon>
    </lineage>
</organism>
<dbReference type="VEuPathDB" id="MicrosporidiaDB:EDEG_00354"/>
<reference evidence="2 3" key="1">
    <citation type="submission" date="2011-08" db="EMBL/GenBank/DDBJ databases">
        <authorList>
            <person name="Liu Z.J."/>
            <person name="Shi F.L."/>
            <person name="Lu J.Q."/>
            <person name="Li M."/>
            <person name="Wang Z.L."/>
        </authorList>
    </citation>
    <scope>NUCLEOTIDE SEQUENCE [LARGE SCALE GENOMIC DNA]</scope>
    <source>
        <strain evidence="2 3">USNM 41457</strain>
    </source>
</reference>
<gene>
    <name evidence="2" type="ORF">EDEG_00354</name>
</gene>
<dbReference type="Proteomes" id="UP000003163">
    <property type="component" value="Unassembled WGS sequence"/>
</dbReference>
<feature type="compositionally biased region" description="Polar residues" evidence="1">
    <location>
        <begin position="93"/>
        <end position="106"/>
    </location>
</feature>
<evidence type="ECO:0000313" key="2">
    <source>
        <dbReference type="EMBL" id="EJW01763.1"/>
    </source>
</evidence>
<comment type="caution">
    <text evidence="2">The sequence shown here is derived from an EMBL/GenBank/DDBJ whole genome shotgun (WGS) entry which is preliminary data.</text>
</comment>
<name>J8ZPZ3_EDHAE</name>
<evidence type="ECO:0000313" key="3">
    <source>
        <dbReference type="Proteomes" id="UP000003163"/>
    </source>
</evidence>
<dbReference type="EMBL" id="AFBI03000004">
    <property type="protein sequence ID" value="EJW01763.1"/>
    <property type="molecule type" value="Genomic_DNA"/>
</dbReference>
<feature type="region of interest" description="Disordered" evidence="1">
    <location>
        <begin position="89"/>
        <end position="113"/>
    </location>
</feature>
<dbReference type="HOGENOM" id="CLU_2133487_0_0_1"/>
<reference evidence="3" key="2">
    <citation type="submission" date="2015-07" db="EMBL/GenBank/DDBJ databases">
        <title>Contrasting host-pathogen interactions and genome evolution in two generalist and specialist microsporidian pathogens of mosquitoes.</title>
        <authorList>
            <consortium name="The Broad Institute Genomics Platform"/>
            <consortium name="The Broad Institute Genome Sequencing Center for Infectious Disease"/>
            <person name="Cuomo C.A."/>
            <person name="Sanscrainte N.D."/>
            <person name="Goldberg J.M."/>
            <person name="Heiman D."/>
            <person name="Young S."/>
            <person name="Zeng Q."/>
            <person name="Becnel J.J."/>
            <person name="Birren B.W."/>
        </authorList>
    </citation>
    <scope>NUCLEOTIDE SEQUENCE [LARGE SCALE GENOMIC DNA]</scope>
    <source>
        <strain evidence="3">USNM 41457</strain>
    </source>
</reference>